<keyword evidence="1" id="KW-0663">Pyridoxal phosphate</keyword>
<proteinExistence type="predicted"/>
<dbReference type="PANTHER" id="PTHR43092:SF2">
    <property type="entry name" value="HERCYNYLCYSTEINE SULFOXIDE LYASE"/>
    <property type="match status" value="1"/>
</dbReference>
<dbReference type="InterPro" id="IPR015421">
    <property type="entry name" value="PyrdxlP-dep_Trfase_major"/>
</dbReference>
<evidence type="ECO:0000259" key="2">
    <source>
        <dbReference type="Pfam" id="PF00266"/>
    </source>
</evidence>
<reference evidence="3" key="1">
    <citation type="submission" date="2022-11" db="EMBL/GenBank/DDBJ databases">
        <authorList>
            <person name="Petersen C."/>
        </authorList>
    </citation>
    <scope>NUCLEOTIDE SEQUENCE</scope>
    <source>
        <strain evidence="3">IBT 30069</strain>
    </source>
</reference>
<gene>
    <name evidence="3" type="ORF">N7456_009517</name>
</gene>
<accession>A0A9W9F548</accession>
<dbReference type="InterPro" id="IPR000192">
    <property type="entry name" value="Aminotrans_V_dom"/>
</dbReference>
<evidence type="ECO:0000313" key="3">
    <source>
        <dbReference type="EMBL" id="KAJ5093656.1"/>
    </source>
</evidence>
<organism evidence="3 4">
    <name type="scientific">Penicillium angulare</name>
    <dbReference type="NCBI Taxonomy" id="116970"/>
    <lineage>
        <taxon>Eukaryota</taxon>
        <taxon>Fungi</taxon>
        <taxon>Dikarya</taxon>
        <taxon>Ascomycota</taxon>
        <taxon>Pezizomycotina</taxon>
        <taxon>Eurotiomycetes</taxon>
        <taxon>Eurotiomycetidae</taxon>
        <taxon>Eurotiales</taxon>
        <taxon>Aspergillaceae</taxon>
        <taxon>Penicillium</taxon>
    </lineage>
</organism>
<sequence>MTIDNKIVPFGKPMRKHWMFDPLYTPLNHGSYGAYPFPVREKRREMQELNDLRPDSYIRVRQTEFLRKSRAEVAALINAPMDECVYVKNSTTSIATVLYNLNFQEKECLIYFDHVYGALENGIVSLEEHSPLQARKVSFTFPIEESELERRFRETVRQARDDGLRVRATLFDTVTSSPAARFPFELMTAVCREEGILSIIDGAHGIGMIPLDMEKLQPDFFVSNCHKWLYTPRPVSLLYCPKRNQHLLRTQLPTSWGFIPASTPAEAFSAPPHPKNPNPNTLFEHLFQHGATSDDSAYVSVPAALKFRREVCGGEEVIMSYCRALANKGADIVANALGTNVLQERNLKPGQKSRIRDCSMNTVRLPIGFVNEEGYKPDIPGSWVTLSPKEWTRAWVYMQRRMMGDFATFVPIAPYGSWLYVRVSGQVYLERSDFEWLADVLHEVCREVADKKY</sequence>
<comment type="caution">
    <text evidence="3">The sequence shown here is derived from an EMBL/GenBank/DDBJ whole genome shotgun (WGS) entry which is preliminary data.</text>
</comment>
<protein>
    <recommendedName>
        <fullName evidence="2">Aminotransferase class V domain-containing protein</fullName>
    </recommendedName>
</protein>
<dbReference type="OrthoDB" id="5978656at2759"/>
<dbReference type="Proteomes" id="UP001149165">
    <property type="component" value="Unassembled WGS sequence"/>
</dbReference>
<dbReference type="Pfam" id="PF00266">
    <property type="entry name" value="Aminotran_5"/>
    <property type="match status" value="1"/>
</dbReference>
<name>A0A9W9F548_9EURO</name>
<dbReference type="InterPro" id="IPR015424">
    <property type="entry name" value="PyrdxlP-dep_Trfase"/>
</dbReference>
<evidence type="ECO:0000313" key="4">
    <source>
        <dbReference type="Proteomes" id="UP001149165"/>
    </source>
</evidence>
<dbReference type="AlphaFoldDB" id="A0A9W9F548"/>
<dbReference type="SUPFAM" id="SSF53383">
    <property type="entry name" value="PLP-dependent transferases"/>
    <property type="match status" value="1"/>
</dbReference>
<feature type="domain" description="Aminotransferase class V" evidence="2">
    <location>
        <begin position="61"/>
        <end position="246"/>
    </location>
</feature>
<reference evidence="3" key="2">
    <citation type="journal article" date="2023" name="IMA Fungus">
        <title>Comparative genomic study of the Penicillium genus elucidates a diverse pangenome and 15 lateral gene transfer events.</title>
        <authorList>
            <person name="Petersen C."/>
            <person name="Sorensen T."/>
            <person name="Nielsen M.R."/>
            <person name="Sondergaard T.E."/>
            <person name="Sorensen J.L."/>
            <person name="Fitzpatrick D.A."/>
            <person name="Frisvad J.C."/>
            <person name="Nielsen K.L."/>
        </authorList>
    </citation>
    <scope>NUCLEOTIDE SEQUENCE</scope>
    <source>
        <strain evidence="3">IBT 30069</strain>
    </source>
</reference>
<dbReference type="EMBL" id="JAPQKH010000006">
    <property type="protein sequence ID" value="KAJ5093656.1"/>
    <property type="molecule type" value="Genomic_DNA"/>
</dbReference>
<dbReference type="Gene3D" id="3.40.640.10">
    <property type="entry name" value="Type I PLP-dependent aspartate aminotransferase-like (Major domain)"/>
    <property type="match status" value="1"/>
</dbReference>
<dbReference type="PANTHER" id="PTHR43092">
    <property type="entry name" value="L-CYSTEINE DESULFHYDRASE"/>
    <property type="match status" value="1"/>
</dbReference>
<keyword evidence="4" id="KW-1185">Reference proteome</keyword>
<evidence type="ECO:0000256" key="1">
    <source>
        <dbReference type="ARBA" id="ARBA00022898"/>
    </source>
</evidence>